<evidence type="ECO:0000256" key="6">
    <source>
        <dbReference type="SAM" id="SignalP"/>
    </source>
</evidence>
<sequence>MKKTLAVLTSAMLLLSGCSSSNGSSDAVEKYGSDTLKLYNWGAYMGEDLIPDFEREFGVKVVVEYFNSNEEMYTKLQAGDSYDVLVPSDYMIERLVKENMLQELDKSMIPNLANLAEGVKNLPYDPDNTYSAPYFWGSVGIVYNSANVPSEKVEKEGYAILQDTDYKGRIYMYDSERDSFMIALKNLGYSMNSSDDAEIQAAYEWLSQINNTMDPAYVTDEVIDNMVNGMKDLAVVYSGDAAYILSENEDMRYFQPNEGTNIWSDGMVIPANAKNPKLANEFINYVLTYEASYGNSEEVGYASSNQEVLDDMTAPGGLYEDNEAYLPRVGYAKDEVFVYNAEMVSKLAELWLKVKAQ</sequence>
<dbReference type="SUPFAM" id="SSF53850">
    <property type="entry name" value="Periplasmic binding protein-like II"/>
    <property type="match status" value="1"/>
</dbReference>
<dbReference type="EMBL" id="QJKH01000010">
    <property type="protein sequence ID" value="PXX77574.1"/>
    <property type="molecule type" value="Genomic_DNA"/>
</dbReference>
<dbReference type="Gene3D" id="3.40.190.10">
    <property type="entry name" value="Periplasmic binding protein-like II"/>
    <property type="match status" value="2"/>
</dbReference>
<comment type="subcellular location">
    <subcellularLocation>
        <location evidence="1">Periplasm</location>
    </subcellularLocation>
</comment>
<dbReference type="EMBL" id="JALDAW010000011">
    <property type="protein sequence ID" value="MDY5167850.1"/>
    <property type="molecule type" value="Genomic_DNA"/>
</dbReference>
<protein>
    <submittedName>
        <fullName evidence="7">ABC transporter substrate-binding protein</fullName>
    </submittedName>
    <submittedName>
        <fullName evidence="8">Spermidine/putrescine-binding protein</fullName>
    </submittedName>
</protein>
<evidence type="ECO:0000256" key="4">
    <source>
        <dbReference type="ARBA" id="ARBA00022764"/>
    </source>
</evidence>
<feature type="binding site" evidence="5">
    <location>
        <position position="90"/>
    </location>
    <ligand>
        <name>spermidine</name>
        <dbReference type="ChEBI" id="CHEBI:57834"/>
    </ligand>
</feature>
<dbReference type="PRINTS" id="PR00909">
    <property type="entry name" value="SPERMDNBNDNG"/>
</dbReference>
<feature type="signal peptide" evidence="6">
    <location>
        <begin position="1"/>
        <end position="23"/>
    </location>
</feature>
<dbReference type="PANTHER" id="PTHR30222:SF17">
    <property type="entry name" value="SPERMIDINE_PUTRESCINE-BINDING PERIPLASMIC PROTEIN"/>
    <property type="match status" value="1"/>
</dbReference>
<feature type="chain" id="PRO_5038532353" evidence="6">
    <location>
        <begin position="24"/>
        <end position="357"/>
    </location>
</feature>
<keyword evidence="3 6" id="KW-0732">Signal</keyword>
<dbReference type="GO" id="GO:0042597">
    <property type="term" value="C:periplasmic space"/>
    <property type="evidence" value="ECO:0007669"/>
    <property type="project" value="UniProtKB-SubCell"/>
</dbReference>
<evidence type="ECO:0000313" key="9">
    <source>
        <dbReference type="Proteomes" id="UP000247612"/>
    </source>
</evidence>
<dbReference type="CDD" id="cd13663">
    <property type="entry name" value="PBP2_PotD_PotF_like_2"/>
    <property type="match status" value="1"/>
</dbReference>
<reference evidence="8 9" key="1">
    <citation type="submission" date="2018-05" db="EMBL/GenBank/DDBJ databases">
        <title>Genomic Encyclopedia of Type Strains, Phase IV (KMG-IV): sequencing the most valuable type-strain genomes for metagenomic binning, comparative biology and taxonomic classification.</title>
        <authorList>
            <person name="Goeker M."/>
        </authorList>
    </citation>
    <scope>NUCLEOTIDE SEQUENCE [LARGE SCALE GENOMIC DNA]</scope>
    <source>
        <strain evidence="8 9">JC118</strain>
    </source>
</reference>
<dbReference type="AlphaFoldDB" id="A0A318KHJ5"/>
<dbReference type="Proteomes" id="UP000247612">
    <property type="component" value="Unassembled WGS sequence"/>
</dbReference>
<comment type="caution">
    <text evidence="8">The sequence shown here is derived from an EMBL/GenBank/DDBJ whole genome shotgun (WGS) entry which is preliminary data.</text>
</comment>
<evidence type="ECO:0000256" key="1">
    <source>
        <dbReference type="ARBA" id="ARBA00004418"/>
    </source>
</evidence>
<dbReference type="GO" id="GO:0015846">
    <property type="term" value="P:polyamine transport"/>
    <property type="evidence" value="ECO:0007669"/>
    <property type="project" value="InterPro"/>
</dbReference>
<dbReference type="RefSeq" id="WP_022937709.1">
    <property type="nucleotide sequence ID" value="NZ_BAABZA010000001.1"/>
</dbReference>
<organism evidence="8 9">
    <name type="scientific">Dielma fastidiosa</name>
    <dbReference type="NCBI Taxonomy" id="1034346"/>
    <lineage>
        <taxon>Bacteria</taxon>
        <taxon>Bacillati</taxon>
        <taxon>Bacillota</taxon>
        <taxon>Erysipelotrichia</taxon>
        <taxon>Erysipelotrichales</taxon>
        <taxon>Erysipelotrichaceae</taxon>
        <taxon>Dielma</taxon>
    </lineage>
</organism>
<dbReference type="InterPro" id="IPR006059">
    <property type="entry name" value="SBP"/>
</dbReference>
<dbReference type="InterPro" id="IPR001188">
    <property type="entry name" value="Sperm_putr-bd"/>
</dbReference>
<reference evidence="7" key="2">
    <citation type="submission" date="2022-03" db="EMBL/GenBank/DDBJ databases">
        <title>First case of bacteraemia caused by Dielma fastidiosa in a patient hospitalised with diverticulitis.</title>
        <authorList>
            <person name="Forman-Ankjaer B."/>
            <person name="Hvid-Jensen F."/>
            <person name="Kobel C.M."/>
            <person name="Greve T."/>
        </authorList>
    </citation>
    <scope>NUCLEOTIDE SEQUENCE</scope>
    <source>
        <strain evidence="7">AUH_DF_2021</strain>
    </source>
</reference>
<keyword evidence="4" id="KW-0574">Periplasm</keyword>
<evidence type="ECO:0000256" key="2">
    <source>
        <dbReference type="ARBA" id="ARBA00022448"/>
    </source>
</evidence>
<dbReference type="PROSITE" id="PS51257">
    <property type="entry name" value="PROKAR_LIPOPROTEIN"/>
    <property type="match status" value="1"/>
</dbReference>
<evidence type="ECO:0000256" key="5">
    <source>
        <dbReference type="PIRSR" id="PIRSR019574-1"/>
    </source>
</evidence>
<keyword evidence="2" id="KW-0813">Transport</keyword>
<proteinExistence type="predicted"/>
<name>A0A318KHJ5_9FIRM</name>
<evidence type="ECO:0000313" key="7">
    <source>
        <dbReference type="EMBL" id="MDY5167850.1"/>
    </source>
</evidence>
<dbReference type="Proteomes" id="UP001276902">
    <property type="component" value="Unassembled WGS sequence"/>
</dbReference>
<dbReference type="PANTHER" id="PTHR30222">
    <property type="entry name" value="SPERMIDINE/PUTRESCINE-BINDING PERIPLASMIC PROTEIN"/>
    <property type="match status" value="1"/>
</dbReference>
<evidence type="ECO:0000256" key="3">
    <source>
        <dbReference type="ARBA" id="ARBA00022729"/>
    </source>
</evidence>
<gene>
    <name evidence="8" type="ORF">DES51_110125</name>
    <name evidence="7" type="ORF">MQE39_06940</name>
</gene>
<evidence type="ECO:0000313" key="8">
    <source>
        <dbReference type="EMBL" id="PXX77574.1"/>
    </source>
</evidence>
<keyword evidence="9" id="KW-1185">Reference proteome</keyword>
<dbReference type="Pfam" id="PF13416">
    <property type="entry name" value="SBP_bac_8"/>
    <property type="match status" value="1"/>
</dbReference>
<dbReference type="PIRSF" id="PIRSF019574">
    <property type="entry name" value="Periplasmic_polyamine_BP"/>
    <property type="match status" value="1"/>
</dbReference>
<dbReference type="STRING" id="1034346.GCA_000313565_01403"/>
<accession>A0A318KHJ5</accession>
<dbReference type="GO" id="GO:0019808">
    <property type="term" value="F:polyamine binding"/>
    <property type="evidence" value="ECO:0007669"/>
    <property type="project" value="InterPro"/>
</dbReference>